<organism evidence="1 2">
    <name type="scientific">Desulforapulum autotrophicum (strain ATCC 43914 / DSM 3382 / VKM B-1955 / HRM2)</name>
    <name type="common">Desulfobacterium autotrophicum</name>
    <dbReference type="NCBI Taxonomy" id="177437"/>
    <lineage>
        <taxon>Bacteria</taxon>
        <taxon>Pseudomonadati</taxon>
        <taxon>Thermodesulfobacteriota</taxon>
        <taxon>Desulfobacteria</taxon>
        <taxon>Desulfobacterales</taxon>
        <taxon>Desulfobacteraceae</taxon>
        <taxon>Desulforapulum</taxon>
    </lineage>
</organism>
<dbReference type="AlphaFoldDB" id="C0QDV4"/>
<evidence type="ECO:0000313" key="1">
    <source>
        <dbReference type="EMBL" id="ACN17375.1"/>
    </source>
</evidence>
<reference evidence="1 2" key="1">
    <citation type="journal article" date="2009" name="Environ. Microbiol.">
        <title>Genome sequence of Desulfobacterium autotrophicum HRM2, a marine sulfate reducer oxidizing organic carbon completely to carbon dioxide.</title>
        <authorList>
            <person name="Strittmatter A.W."/>
            <person name="Liesegang H."/>
            <person name="Rabus R."/>
            <person name="Decker I."/>
            <person name="Amann J."/>
            <person name="Andres S."/>
            <person name="Henne A."/>
            <person name="Fricke W.F."/>
            <person name="Martinez-Arias R."/>
            <person name="Bartels D."/>
            <person name="Goesmann A."/>
            <person name="Krause L."/>
            <person name="Puehler A."/>
            <person name="Klenk H.P."/>
            <person name="Richter M."/>
            <person name="Schuler M."/>
            <person name="Gloeckner F.O."/>
            <person name="Meyerdierks A."/>
            <person name="Gottschalk G."/>
            <person name="Amann R."/>
        </authorList>
    </citation>
    <scope>NUCLEOTIDE SEQUENCE [LARGE SCALE GENOMIC DNA]</scope>
    <source>
        <strain evidence="2">ATCC 43914 / DSM 3382 / HRM2</strain>
    </source>
</reference>
<name>C0QDV4_DESAH</name>
<gene>
    <name evidence="1" type="ordered locus">HRM2_43190</name>
</gene>
<dbReference type="Proteomes" id="UP000000442">
    <property type="component" value="Chromosome"/>
</dbReference>
<dbReference type="STRING" id="177437.HRM2_43190"/>
<accession>C0QDV4</accession>
<dbReference type="HOGENOM" id="CLU_3079095_0_0_7"/>
<protein>
    <submittedName>
        <fullName evidence="1">Uncharacterized protein</fullName>
    </submittedName>
</protein>
<sequence length="52" mass="5786">MVKAGYGLLATTNNGTPWFAMPRWAFHIKSDKERWGCIKVLSNIQIGGCGFL</sequence>
<evidence type="ECO:0000313" key="2">
    <source>
        <dbReference type="Proteomes" id="UP000000442"/>
    </source>
</evidence>
<keyword evidence="2" id="KW-1185">Reference proteome</keyword>
<proteinExistence type="predicted"/>
<dbReference type="KEGG" id="dat:HRM2_43190"/>
<dbReference type="EMBL" id="CP001087">
    <property type="protein sequence ID" value="ACN17375.1"/>
    <property type="molecule type" value="Genomic_DNA"/>
</dbReference>